<dbReference type="RefSeq" id="WP_163943284.1">
    <property type="nucleotide sequence ID" value="NZ_JAAFZH010000001.1"/>
</dbReference>
<dbReference type="Pfam" id="PF04134">
    <property type="entry name" value="DCC1-like"/>
    <property type="match status" value="1"/>
</dbReference>
<dbReference type="EMBL" id="JAAFZH010000001">
    <property type="protein sequence ID" value="NDU94089.1"/>
    <property type="molecule type" value="Genomic_DNA"/>
</dbReference>
<name>A0A6L9LB82_9BACT</name>
<dbReference type="InterPro" id="IPR052927">
    <property type="entry name" value="DCC_oxidoreductase"/>
</dbReference>
<sequence length="136" mass="15690">MAATSSQSLILFDGVCNLCNAAVTFIIERDKNKHFQFASLQSETGQAILRQLGRSTDQFDSFVLWENGRFYDQSTAALRVARQLSGSWPLFYSFILLPKGFRDTIYTFIARHRYQWFGQRDACMLPTPELKSRFLT</sequence>
<dbReference type="PANTHER" id="PTHR33639:SF2">
    <property type="entry name" value="DUF393 DOMAIN-CONTAINING PROTEIN"/>
    <property type="match status" value="1"/>
</dbReference>
<dbReference type="PANTHER" id="PTHR33639">
    <property type="entry name" value="THIOL-DISULFIDE OXIDOREDUCTASE DCC"/>
    <property type="match status" value="1"/>
</dbReference>
<evidence type="ECO:0000313" key="2">
    <source>
        <dbReference type="Proteomes" id="UP000474175"/>
    </source>
</evidence>
<dbReference type="GO" id="GO:0015035">
    <property type="term" value="F:protein-disulfide reductase activity"/>
    <property type="evidence" value="ECO:0007669"/>
    <property type="project" value="InterPro"/>
</dbReference>
<dbReference type="Proteomes" id="UP000474175">
    <property type="component" value="Unassembled WGS sequence"/>
</dbReference>
<dbReference type="AlphaFoldDB" id="A0A6L9LB82"/>
<reference evidence="1 2" key="1">
    <citation type="submission" date="2020-02" db="EMBL/GenBank/DDBJ databases">
        <title>Draft genome sequence of two Spirosoma agri KCTC 52727 and Spirosoma terrae KCTC 52035.</title>
        <authorList>
            <person name="Rojas J."/>
            <person name="Ambika Manirajan B."/>
            <person name="Suarez C."/>
            <person name="Ratering S."/>
            <person name="Schnell S."/>
        </authorList>
    </citation>
    <scope>NUCLEOTIDE SEQUENCE [LARGE SCALE GENOMIC DNA]</scope>
    <source>
        <strain evidence="1 2">KCTC 52035</strain>
    </source>
</reference>
<comment type="caution">
    <text evidence="1">The sequence shown here is derived from an EMBL/GenBank/DDBJ whole genome shotgun (WGS) entry which is preliminary data.</text>
</comment>
<evidence type="ECO:0000313" key="1">
    <source>
        <dbReference type="EMBL" id="NDU94089.1"/>
    </source>
</evidence>
<dbReference type="InterPro" id="IPR007263">
    <property type="entry name" value="DCC1-like"/>
</dbReference>
<keyword evidence="2" id="KW-1185">Reference proteome</keyword>
<accession>A0A6L9LB82</accession>
<protein>
    <submittedName>
        <fullName evidence="1">Thiol-disulfide oxidoreductase DCC family protein</fullName>
    </submittedName>
</protein>
<proteinExistence type="predicted"/>
<organism evidence="1 2">
    <name type="scientific">Spirosoma terrae</name>
    <dbReference type="NCBI Taxonomy" id="1968276"/>
    <lineage>
        <taxon>Bacteria</taxon>
        <taxon>Pseudomonadati</taxon>
        <taxon>Bacteroidota</taxon>
        <taxon>Cytophagia</taxon>
        <taxon>Cytophagales</taxon>
        <taxon>Cytophagaceae</taxon>
        <taxon>Spirosoma</taxon>
    </lineage>
</organism>
<gene>
    <name evidence="1" type="ORF">GK108_04325</name>
</gene>